<keyword evidence="1" id="KW-0812">Transmembrane</keyword>
<dbReference type="Proteomes" id="UP000276133">
    <property type="component" value="Unassembled WGS sequence"/>
</dbReference>
<evidence type="ECO:0000256" key="1">
    <source>
        <dbReference type="SAM" id="Phobius"/>
    </source>
</evidence>
<organism evidence="2 3">
    <name type="scientific">Brachionus plicatilis</name>
    <name type="common">Marine rotifer</name>
    <name type="synonym">Brachionus muelleri</name>
    <dbReference type="NCBI Taxonomy" id="10195"/>
    <lineage>
        <taxon>Eukaryota</taxon>
        <taxon>Metazoa</taxon>
        <taxon>Spiralia</taxon>
        <taxon>Gnathifera</taxon>
        <taxon>Rotifera</taxon>
        <taxon>Eurotatoria</taxon>
        <taxon>Monogononta</taxon>
        <taxon>Pseudotrocha</taxon>
        <taxon>Ploima</taxon>
        <taxon>Brachionidae</taxon>
        <taxon>Brachionus</taxon>
    </lineage>
</organism>
<accession>A0A3M7TB33</accession>
<evidence type="ECO:0000313" key="3">
    <source>
        <dbReference type="Proteomes" id="UP000276133"/>
    </source>
</evidence>
<protein>
    <submittedName>
        <fullName evidence="2">Uncharacterized protein</fullName>
    </submittedName>
</protein>
<keyword evidence="1" id="KW-1133">Transmembrane helix</keyword>
<feature type="transmembrane region" description="Helical" evidence="1">
    <location>
        <begin position="73"/>
        <end position="91"/>
    </location>
</feature>
<dbReference type="AlphaFoldDB" id="A0A3M7TB33"/>
<feature type="transmembrane region" description="Helical" evidence="1">
    <location>
        <begin position="38"/>
        <end position="58"/>
    </location>
</feature>
<keyword evidence="1" id="KW-0472">Membrane</keyword>
<keyword evidence="3" id="KW-1185">Reference proteome</keyword>
<dbReference type="EMBL" id="REGN01000041">
    <property type="protein sequence ID" value="RNA45000.1"/>
    <property type="molecule type" value="Genomic_DNA"/>
</dbReference>
<proteinExistence type="predicted"/>
<evidence type="ECO:0000313" key="2">
    <source>
        <dbReference type="EMBL" id="RNA45000.1"/>
    </source>
</evidence>
<name>A0A3M7TB33_BRAPC</name>
<gene>
    <name evidence="2" type="ORF">BpHYR1_042312</name>
</gene>
<comment type="caution">
    <text evidence="2">The sequence shown here is derived from an EMBL/GenBank/DDBJ whole genome shotgun (WGS) entry which is preliminary data.</text>
</comment>
<reference evidence="2 3" key="1">
    <citation type="journal article" date="2018" name="Sci. Rep.">
        <title>Genomic signatures of local adaptation to the degree of environmental predictability in rotifers.</title>
        <authorList>
            <person name="Franch-Gras L."/>
            <person name="Hahn C."/>
            <person name="Garcia-Roger E.M."/>
            <person name="Carmona M.J."/>
            <person name="Serra M."/>
            <person name="Gomez A."/>
        </authorList>
    </citation>
    <scope>NUCLEOTIDE SEQUENCE [LARGE SCALE GENOMIC DNA]</scope>
    <source>
        <strain evidence="2">HYR1</strain>
    </source>
</reference>
<sequence length="144" mass="16384">MKLAAINETSIRLTQECITNNPASLIISSFLNVISKMIIYYFILLALIWVTAVFAFSMKNDAFNNVSLKTNNFVKLISVFLALSTIVKYILKLMINSNIFLIERLYLKKVSSSEIVTSVIRDRGIVKFGTKIKNKILKVPKLKF</sequence>